<keyword evidence="3" id="KW-1185">Reference proteome</keyword>
<dbReference type="Gene3D" id="2.40.50.140">
    <property type="entry name" value="Nucleic acid-binding proteins"/>
    <property type="match status" value="1"/>
</dbReference>
<evidence type="ECO:0000313" key="2">
    <source>
        <dbReference type="EMBL" id="QSB44916.1"/>
    </source>
</evidence>
<dbReference type="EMBL" id="CP061510">
    <property type="protein sequence ID" value="QSB44916.1"/>
    <property type="molecule type" value="Genomic_DNA"/>
</dbReference>
<sequence length="81" mass="8460">MTHFGTIKSYDSAKGEGMIAPEKGGDALPFVKADLQQEAAEPKSGQRYGYATSQVSGGGKARATSLQAENGKRAQAENQQG</sequence>
<proteinExistence type="predicted"/>
<protein>
    <submittedName>
        <fullName evidence="2">Cold-shock protein</fullName>
    </submittedName>
</protein>
<accession>A0ABX7K9I0</accession>
<feature type="region of interest" description="Disordered" evidence="1">
    <location>
        <begin position="39"/>
        <end position="81"/>
    </location>
</feature>
<dbReference type="InterPro" id="IPR012340">
    <property type="entry name" value="NA-bd_OB-fold"/>
</dbReference>
<evidence type="ECO:0000313" key="3">
    <source>
        <dbReference type="Proteomes" id="UP000663637"/>
    </source>
</evidence>
<dbReference type="Proteomes" id="UP000663637">
    <property type="component" value="Chromosome"/>
</dbReference>
<gene>
    <name evidence="2" type="ORF">IDJ81_01715</name>
</gene>
<dbReference type="RefSeq" id="WP_102154592.1">
    <property type="nucleotide sequence ID" value="NZ_CP061510.1"/>
</dbReference>
<evidence type="ECO:0000256" key="1">
    <source>
        <dbReference type="SAM" id="MobiDB-lite"/>
    </source>
</evidence>
<organism evidence="2 3">
    <name type="scientific">Tsuneonella flava</name>
    <dbReference type="NCBI Taxonomy" id="2055955"/>
    <lineage>
        <taxon>Bacteria</taxon>
        <taxon>Pseudomonadati</taxon>
        <taxon>Pseudomonadota</taxon>
        <taxon>Alphaproteobacteria</taxon>
        <taxon>Sphingomonadales</taxon>
        <taxon>Erythrobacteraceae</taxon>
        <taxon>Tsuneonella</taxon>
    </lineage>
</organism>
<feature type="region of interest" description="Disordered" evidence="1">
    <location>
        <begin position="1"/>
        <end position="25"/>
    </location>
</feature>
<reference evidence="2 3" key="1">
    <citation type="submission" date="2020-09" db="EMBL/GenBank/DDBJ databases">
        <title>Complete genome sequence of altererythrobacter flavus SS-21NJ, isolated from Dongying oil sludge in Shandong province.</title>
        <authorList>
            <person name="Sun S."/>
            <person name="Zhang Z."/>
        </authorList>
    </citation>
    <scope>NUCLEOTIDE SEQUENCE [LARGE SCALE GENOMIC DNA]</scope>
    <source>
        <strain evidence="2 3">SS-21NJ</strain>
    </source>
</reference>
<name>A0ABX7K9I0_9SPHN</name>